<dbReference type="GO" id="GO:0044205">
    <property type="term" value="P:'de novo' UMP biosynthetic process"/>
    <property type="evidence" value="ECO:0007669"/>
    <property type="project" value="UniProtKB-UniPathway"/>
</dbReference>
<comment type="pathway">
    <text evidence="4">Pyrimidine metabolism; UMP biosynthesis via de novo pathway.</text>
</comment>
<evidence type="ECO:0000256" key="10">
    <source>
        <dbReference type="ARBA" id="ARBA00022643"/>
    </source>
</evidence>
<dbReference type="GO" id="GO:0005737">
    <property type="term" value="C:cytoplasm"/>
    <property type="evidence" value="ECO:0007669"/>
    <property type="project" value="UniProtKB-SubCell"/>
</dbReference>
<keyword evidence="11" id="KW-0665">Pyrimidine biosynthesis</keyword>
<comment type="subunit">
    <text evidence="6">Homodimer.</text>
</comment>
<dbReference type="CDD" id="cd04741">
    <property type="entry name" value="DHOD_1A_like"/>
    <property type="match status" value="1"/>
</dbReference>
<dbReference type="Gene3D" id="3.20.20.70">
    <property type="entry name" value="Aldolase class I"/>
    <property type="match status" value="1"/>
</dbReference>
<evidence type="ECO:0000256" key="5">
    <source>
        <dbReference type="ARBA" id="ARBA00008008"/>
    </source>
</evidence>
<evidence type="ECO:0000256" key="11">
    <source>
        <dbReference type="ARBA" id="ARBA00022975"/>
    </source>
</evidence>
<dbReference type="PROSITE" id="PS00912">
    <property type="entry name" value="DHODEHASE_2"/>
    <property type="match status" value="1"/>
</dbReference>
<evidence type="ECO:0000256" key="7">
    <source>
        <dbReference type="ARBA" id="ARBA00011911"/>
    </source>
</evidence>
<evidence type="ECO:0000256" key="1">
    <source>
        <dbReference type="ARBA" id="ARBA00001694"/>
    </source>
</evidence>
<dbReference type="Pfam" id="PF01180">
    <property type="entry name" value="DHO_dh"/>
    <property type="match status" value="1"/>
</dbReference>
<keyword evidence="12" id="KW-0560">Oxidoreductase</keyword>
<dbReference type="STRING" id="907931.GCA_000165675_00787"/>
<comment type="cofactor">
    <cofactor evidence="2">
        <name>FMN</name>
        <dbReference type="ChEBI" id="CHEBI:58210"/>
    </cofactor>
</comment>
<keyword evidence="9" id="KW-0285">Flavoprotein</keyword>
<sequence length="314" mass="34161">MTLSAQIRDHHFDHILLNAAGVMCQTTEELDQIIETSNTGAVVTKSATTAPRPGNPKPRYHEMQDNLGTINSMGLPNEGFDYYLDYVLDKQNTTSKSIFFSIAGLTKQENIDMLHRLQDSNFNGLVELNLSCPNVPGKPQTAYDFEATQAILEEAFAFFTGDLGVKLPPYFDIVHFNQIAEVLNQFPLAFVNTINSIGNGLVIDPETDTVVIKPKGGFGGLGGTIVKATALANVRALRQRLNSSIKVIGTGGVTSGRDVYDLILCGADLIEIGSQLAIEGTPVFDRVTDELTAILKAKGYDNLNQVRGQLQIIE</sequence>
<dbReference type="EC" id="1.3.98.1" evidence="7"/>
<evidence type="ECO:0000256" key="12">
    <source>
        <dbReference type="ARBA" id="ARBA00023002"/>
    </source>
</evidence>
<dbReference type="PANTHER" id="PTHR48109:SF1">
    <property type="entry name" value="DIHYDROOROTATE DEHYDROGENASE (FUMARATE)"/>
    <property type="match status" value="1"/>
</dbReference>
<comment type="caution">
    <text evidence="14">The sequence shown here is derived from an EMBL/GenBank/DDBJ whole genome shotgun (WGS) entry which is preliminary data.</text>
</comment>
<evidence type="ECO:0000256" key="8">
    <source>
        <dbReference type="ARBA" id="ARBA00022490"/>
    </source>
</evidence>
<evidence type="ECO:0000256" key="4">
    <source>
        <dbReference type="ARBA" id="ARBA00004725"/>
    </source>
</evidence>
<dbReference type="PROSITE" id="PS00911">
    <property type="entry name" value="DHODEHASE_1"/>
    <property type="match status" value="1"/>
</dbReference>
<dbReference type="PANTHER" id="PTHR48109">
    <property type="entry name" value="DIHYDROOROTATE DEHYDROGENASE (QUINONE), MITOCHONDRIAL-RELATED"/>
    <property type="match status" value="1"/>
</dbReference>
<accession>A0A4R5N8I8</accession>
<keyword evidence="10" id="KW-0288">FMN</keyword>
<evidence type="ECO:0000256" key="2">
    <source>
        <dbReference type="ARBA" id="ARBA00001917"/>
    </source>
</evidence>
<dbReference type="InterPro" id="IPR023359">
    <property type="entry name" value="Dihydro_DH_chainA_dom2"/>
</dbReference>
<evidence type="ECO:0000256" key="3">
    <source>
        <dbReference type="ARBA" id="ARBA00004496"/>
    </source>
</evidence>
<evidence type="ECO:0000313" key="15">
    <source>
        <dbReference type="Proteomes" id="UP000295681"/>
    </source>
</evidence>
<evidence type="ECO:0000313" key="14">
    <source>
        <dbReference type="EMBL" id="TDG68225.1"/>
    </source>
</evidence>
<dbReference type="GO" id="GO:0006207">
    <property type="term" value="P:'de novo' pyrimidine nucleobase biosynthetic process"/>
    <property type="evidence" value="ECO:0007669"/>
    <property type="project" value="InterPro"/>
</dbReference>
<dbReference type="Proteomes" id="UP000295681">
    <property type="component" value="Unassembled WGS sequence"/>
</dbReference>
<dbReference type="Gene3D" id="2.30.26.10">
    <property type="entry name" value="Dihydroorotate Dehydrogenase A, chain A, domain 2"/>
    <property type="match status" value="1"/>
</dbReference>
<evidence type="ECO:0000259" key="13">
    <source>
        <dbReference type="Pfam" id="PF01180"/>
    </source>
</evidence>
<dbReference type="NCBIfam" id="NF002702">
    <property type="entry name" value="PRK02506.1"/>
    <property type="match status" value="1"/>
</dbReference>
<organism evidence="14 15">
    <name type="scientific">Leuconostoc fallax</name>
    <dbReference type="NCBI Taxonomy" id="1251"/>
    <lineage>
        <taxon>Bacteria</taxon>
        <taxon>Bacillati</taxon>
        <taxon>Bacillota</taxon>
        <taxon>Bacilli</taxon>
        <taxon>Lactobacillales</taxon>
        <taxon>Lactobacillaceae</taxon>
        <taxon>Leuconostoc</taxon>
    </lineage>
</organism>
<protein>
    <recommendedName>
        <fullName evidence="7">dihydroorotate oxidase (fumarate)</fullName>
        <ecNumber evidence="7">1.3.98.1</ecNumber>
    </recommendedName>
</protein>
<name>A0A4R5N8I8_9LACO</name>
<keyword evidence="8" id="KW-0963">Cytoplasm</keyword>
<feature type="domain" description="Dihydroorotate dehydrogenase catalytic" evidence="13">
    <location>
        <begin position="3"/>
        <end position="295"/>
    </location>
</feature>
<dbReference type="InterPro" id="IPR001295">
    <property type="entry name" value="Dihydroorotate_DH_CS"/>
</dbReference>
<proteinExistence type="inferred from homology"/>
<dbReference type="EMBL" id="PUFI01000014">
    <property type="protein sequence ID" value="TDG68225.1"/>
    <property type="molecule type" value="Genomic_DNA"/>
</dbReference>
<comment type="subcellular location">
    <subcellularLocation>
        <location evidence="3">Cytoplasm</location>
    </subcellularLocation>
</comment>
<dbReference type="UniPathway" id="UPA00070"/>
<dbReference type="InterPro" id="IPR013785">
    <property type="entry name" value="Aldolase_TIM"/>
</dbReference>
<dbReference type="InterPro" id="IPR050074">
    <property type="entry name" value="DHO_dehydrogenase"/>
</dbReference>
<dbReference type="AlphaFoldDB" id="A0A4R5N8I8"/>
<dbReference type="GO" id="GO:1990663">
    <property type="term" value="F:dihydroorotate dehydrogenase (fumarate) activity"/>
    <property type="evidence" value="ECO:0007669"/>
    <property type="project" value="UniProtKB-EC"/>
</dbReference>
<evidence type="ECO:0000256" key="9">
    <source>
        <dbReference type="ARBA" id="ARBA00022630"/>
    </source>
</evidence>
<gene>
    <name evidence="14" type="ORF">C5L23_000531</name>
</gene>
<dbReference type="InterPro" id="IPR033886">
    <property type="entry name" value="DHOD_1A"/>
</dbReference>
<reference evidence="14 15" key="1">
    <citation type="journal article" date="2019" name="Appl. Microbiol. Biotechnol.">
        <title>Uncovering carbohydrate metabolism through a genotype-phenotype association study of 56 lactic acid bacteria genomes.</title>
        <authorList>
            <person name="Buron-Moles G."/>
            <person name="Chailyan A."/>
            <person name="Dolejs I."/>
            <person name="Forster J."/>
            <person name="Miks M.H."/>
        </authorList>
    </citation>
    <scope>NUCLEOTIDE SEQUENCE [LARGE SCALE GENOMIC DNA]</scope>
    <source>
        <strain evidence="14 15">ATCC 700006</strain>
    </source>
</reference>
<dbReference type="RefSeq" id="WP_010007574.1">
    <property type="nucleotide sequence ID" value="NZ_JAGYGP010000001.1"/>
</dbReference>
<comment type="catalytic activity">
    <reaction evidence="1">
        <text>(S)-dihydroorotate + fumarate = orotate + succinate</text>
        <dbReference type="Rhea" id="RHEA:30059"/>
        <dbReference type="ChEBI" id="CHEBI:29806"/>
        <dbReference type="ChEBI" id="CHEBI:30031"/>
        <dbReference type="ChEBI" id="CHEBI:30839"/>
        <dbReference type="ChEBI" id="CHEBI:30864"/>
        <dbReference type="EC" id="1.3.98.1"/>
    </reaction>
</comment>
<dbReference type="InterPro" id="IPR012135">
    <property type="entry name" value="Dihydroorotate_DH_1_2"/>
</dbReference>
<dbReference type="PIRSF" id="PIRSF000164">
    <property type="entry name" value="DHO_oxidase"/>
    <property type="match status" value="1"/>
</dbReference>
<dbReference type="InterPro" id="IPR005720">
    <property type="entry name" value="Dihydroorotate_DH_cat"/>
</dbReference>
<comment type="similarity">
    <text evidence="5">Belongs to the dihydroorotate dehydrogenase family. Type 1 subfamily.</text>
</comment>
<evidence type="ECO:0000256" key="6">
    <source>
        <dbReference type="ARBA" id="ARBA00011738"/>
    </source>
</evidence>
<keyword evidence="15" id="KW-1185">Reference proteome</keyword>
<dbReference type="SUPFAM" id="SSF51395">
    <property type="entry name" value="FMN-linked oxidoreductases"/>
    <property type="match status" value="1"/>
</dbReference>